<keyword evidence="9" id="KW-0472">Membrane</keyword>
<keyword evidence="8" id="KW-1133">Transmembrane helix</keyword>
<sequence length="306" mass="33804">MDILTIIFLILFAHSSIIFGPTTVESCNAIDKEALLQFKRGIEYDGGGHLSTWIPNTDCCTKWNKVECDPATGRVISISPFQITDPLESDISYLINGTISPFLGNLTYLQYLNLYHFNQHYLDRPSGLRGLIPPELGRLSHLTYLGLSFNTFTGPIPTSFVNLRRLKGIDLSYNSFSGDEILKSIVKLKQLTGIDLSHNQIGGVIPDSLSELSQLQILHLENNKFTGRIPDSLGKLSSLTYINLSNNKFTGTIPAKVLNLKLLQNFDVSNNQLSGRIPQHNSTIIPDSAFSGNPGLCDAPLPPCKR</sequence>
<evidence type="ECO:0000313" key="15">
    <source>
        <dbReference type="RefSeq" id="XP_056691808.1"/>
    </source>
</evidence>
<dbReference type="Gene3D" id="3.80.10.10">
    <property type="entry name" value="Ribonuclease Inhibitor"/>
    <property type="match status" value="2"/>
</dbReference>
<dbReference type="Proteomes" id="UP000813463">
    <property type="component" value="Chromosome 2"/>
</dbReference>
<feature type="chain" id="PRO_5045196654" evidence="12">
    <location>
        <begin position="16"/>
        <end position="306"/>
    </location>
</feature>
<evidence type="ECO:0000256" key="6">
    <source>
        <dbReference type="ARBA" id="ARBA00022729"/>
    </source>
</evidence>
<dbReference type="InterPro" id="IPR013210">
    <property type="entry name" value="LRR_N_plant-typ"/>
</dbReference>
<evidence type="ECO:0000256" key="3">
    <source>
        <dbReference type="ARBA" id="ARBA00022475"/>
    </source>
</evidence>
<dbReference type="PANTHER" id="PTHR48052">
    <property type="entry name" value="UNNAMED PRODUCT"/>
    <property type="match status" value="1"/>
</dbReference>
<feature type="signal peptide" evidence="12">
    <location>
        <begin position="1"/>
        <end position="15"/>
    </location>
</feature>
<dbReference type="PANTHER" id="PTHR48052:SF8">
    <property type="entry name" value="LRR RECEPTOR-LIKE SERINE_THREONINE-PROTEIN KINASE FLS2"/>
    <property type="match status" value="1"/>
</dbReference>
<evidence type="ECO:0000256" key="7">
    <source>
        <dbReference type="ARBA" id="ARBA00022737"/>
    </source>
</evidence>
<evidence type="ECO:0000256" key="9">
    <source>
        <dbReference type="ARBA" id="ARBA00023136"/>
    </source>
</evidence>
<dbReference type="InterPro" id="IPR032675">
    <property type="entry name" value="LRR_dom_sf"/>
</dbReference>
<dbReference type="RefSeq" id="XP_056691808.1">
    <property type="nucleotide sequence ID" value="XM_056835830.1"/>
</dbReference>
<evidence type="ECO:0000256" key="10">
    <source>
        <dbReference type="ARBA" id="ARBA00023170"/>
    </source>
</evidence>
<name>A0ABM3R868_SPIOL</name>
<dbReference type="InterPro" id="IPR001611">
    <property type="entry name" value="Leu-rich_rpt"/>
</dbReference>
<evidence type="ECO:0000256" key="1">
    <source>
        <dbReference type="ARBA" id="ARBA00004251"/>
    </source>
</evidence>
<dbReference type="Pfam" id="PF13855">
    <property type="entry name" value="LRR_8"/>
    <property type="match status" value="1"/>
</dbReference>
<evidence type="ECO:0000256" key="8">
    <source>
        <dbReference type="ARBA" id="ARBA00022989"/>
    </source>
</evidence>
<keyword evidence="7" id="KW-0677">Repeat</keyword>
<comment type="subcellular location">
    <subcellularLocation>
        <location evidence="1">Cell membrane</location>
        <topology evidence="1">Single-pass type I membrane protein</topology>
    </subcellularLocation>
</comment>
<dbReference type="GeneID" id="130467341"/>
<evidence type="ECO:0000313" key="14">
    <source>
        <dbReference type="Proteomes" id="UP000813463"/>
    </source>
</evidence>
<proteinExistence type="inferred from homology"/>
<feature type="domain" description="Leucine-rich repeat-containing N-terminal plant-type" evidence="13">
    <location>
        <begin position="31"/>
        <end position="69"/>
    </location>
</feature>
<keyword evidence="6 12" id="KW-0732">Signal</keyword>
<reference evidence="15" key="2">
    <citation type="submission" date="2025-08" db="UniProtKB">
        <authorList>
            <consortium name="RefSeq"/>
        </authorList>
    </citation>
    <scope>IDENTIFICATION</scope>
    <source>
        <tissue evidence="15">Leaf</tissue>
    </source>
</reference>
<dbReference type="Pfam" id="PF08263">
    <property type="entry name" value="LRRNT_2"/>
    <property type="match status" value="1"/>
</dbReference>
<organism evidence="14 15">
    <name type="scientific">Spinacia oleracea</name>
    <name type="common">Spinach</name>
    <dbReference type="NCBI Taxonomy" id="3562"/>
    <lineage>
        <taxon>Eukaryota</taxon>
        <taxon>Viridiplantae</taxon>
        <taxon>Streptophyta</taxon>
        <taxon>Embryophyta</taxon>
        <taxon>Tracheophyta</taxon>
        <taxon>Spermatophyta</taxon>
        <taxon>Magnoliopsida</taxon>
        <taxon>eudicotyledons</taxon>
        <taxon>Gunneridae</taxon>
        <taxon>Pentapetalae</taxon>
        <taxon>Caryophyllales</taxon>
        <taxon>Chenopodiaceae</taxon>
        <taxon>Chenopodioideae</taxon>
        <taxon>Anserineae</taxon>
        <taxon>Spinacia</taxon>
    </lineage>
</organism>
<comment type="similarity">
    <text evidence="2">Belongs to the RLP family.</text>
</comment>
<keyword evidence="5" id="KW-0812">Transmembrane</keyword>
<keyword evidence="14" id="KW-1185">Reference proteome</keyword>
<accession>A0ABM3R868</accession>
<gene>
    <name evidence="15" type="primary">LOC130467341</name>
</gene>
<dbReference type="SUPFAM" id="SSF52058">
    <property type="entry name" value="L domain-like"/>
    <property type="match status" value="1"/>
</dbReference>
<keyword evidence="10" id="KW-0675">Receptor</keyword>
<keyword evidence="11" id="KW-0325">Glycoprotein</keyword>
<evidence type="ECO:0000259" key="13">
    <source>
        <dbReference type="Pfam" id="PF08263"/>
    </source>
</evidence>
<evidence type="ECO:0000256" key="4">
    <source>
        <dbReference type="ARBA" id="ARBA00022614"/>
    </source>
</evidence>
<evidence type="ECO:0000256" key="5">
    <source>
        <dbReference type="ARBA" id="ARBA00022692"/>
    </source>
</evidence>
<reference evidence="14" key="1">
    <citation type="journal article" date="2021" name="Nat. Commun.">
        <title>Genomic analyses provide insights into spinach domestication and the genetic basis of agronomic traits.</title>
        <authorList>
            <person name="Cai X."/>
            <person name="Sun X."/>
            <person name="Xu C."/>
            <person name="Sun H."/>
            <person name="Wang X."/>
            <person name="Ge C."/>
            <person name="Zhang Z."/>
            <person name="Wang Q."/>
            <person name="Fei Z."/>
            <person name="Jiao C."/>
            <person name="Wang Q."/>
        </authorList>
    </citation>
    <scope>NUCLEOTIDE SEQUENCE [LARGE SCALE GENOMIC DNA]</scope>
    <source>
        <strain evidence="14">cv. Varoflay</strain>
    </source>
</reference>
<evidence type="ECO:0000256" key="12">
    <source>
        <dbReference type="SAM" id="SignalP"/>
    </source>
</evidence>
<dbReference type="Pfam" id="PF00560">
    <property type="entry name" value="LRR_1"/>
    <property type="match status" value="3"/>
</dbReference>
<evidence type="ECO:0000256" key="11">
    <source>
        <dbReference type="ARBA" id="ARBA00023180"/>
    </source>
</evidence>
<keyword evidence="3" id="KW-1003">Cell membrane</keyword>
<keyword evidence="4" id="KW-0433">Leucine-rich repeat</keyword>
<evidence type="ECO:0000256" key="2">
    <source>
        <dbReference type="ARBA" id="ARBA00009592"/>
    </source>
</evidence>
<protein>
    <submittedName>
        <fullName evidence="15">Receptor-like protein 33</fullName>
    </submittedName>
</protein>